<dbReference type="EMBL" id="CP094358">
    <property type="protein sequence ID" value="UOB17093.1"/>
    <property type="molecule type" value="Genomic_DNA"/>
</dbReference>
<evidence type="ECO:0000313" key="2">
    <source>
        <dbReference type="EMBL" id="UOB17093.1"/>
    </source>
</evidence>
<evidence type="ECO:0000313" key="3">
    <source>
        <dbReference type="Proteomes" id="UP000831290"/>
    </source>
</evidence>
<evidence type="ECO:0000256" key="1">
    <source>
        <dbReference type="SAM" id="SignalP"/>
    </source>
</evidence>
<dbReference type="PROSITE" id="PS51257">
    <property type="entry name" value="PROKAR_LIPOPROTEIN"/>
    <property type="match status" value="1"/>
</dbReference>
<dbReference type="Gene3D" id="2.120.10.30">
    <property type="entry name" value="TolB, C-terminal domain"/>
    <property type="match status" value="1"/>
</dbReference>
<dbReference type="AlphaFoldDB" id="A0A9E7D1H1"/>
<proteinExistence type="predicted"/>
<accession>A0A9E7D1H1</accession>
<dbReference type="InterPro" id="IPR011042">
    <property type="entry name" value="6-blade_b-propeller_TolB-like"/>
</dbReference>
<keyword evidence="1" id="KW-0732">Signal</keyword>
<dbReference type="RefSeq" id="WP_255842364.1">
    <property type="nucleotide sequence ID" value="NZ_CP094358.1"/>
</dbReference>
<reference evidence="2" key="1">
    <citation type="submission" date="2022-03" db="EMBL/GenBank/DDBJ databases">
        <title>Description of Abyssus ytuae gen. nov., sp. nov., a novel member of the family Flavobacteriaceae isolated from the sediment of Mariana Trench.</title>
        <authorList>
            <person name="Zhang J."/>
            <person name="Xu X."/>
        </authorList>
    </citation>
    <scope>NUCLEOTIDE SEQUENCE</scope>
    <source>
        <strain evidence="2">MT3330</strain>
    </source>
</reference>
<organism evidence="2 3">
    <name type="scientific">Abyssalbus ytuae</name>
    <dbReference type="NCBI Taxonomy" id="2926907"/>
    <lineage>
        <taxon>Bacteria</taxon>
        <taxon>Pseudomonadati</taxon>
        <taxon>Bacteroidota</taxon>
        <taxon>Flavobacteriia</taxon>
        <taxon>Flavobacteriales</taxon>
        <taxon>Flavobacteriaceae</taxon>
        <taxon>Abyssalbus</taxon>
    </lineage>
</organism>
<feature type="chain" id="PRO_5039491396" description="IPT/TIG domain-containing protein" evidence="1">
    <location>
        <begin position="33"/>
        <end position="432"/>
    </location>
</feature>
<protein>
    <recommendedName>
        <fullName evidence="4">IPT/TIG domain-containing protein</fullName>
    </recommendedName>
</protein>
<feature type="signal peptide" evidence="1">
    <location>
        <begin position="1"/>
        <end position="32"/>
    </location>
</feature>
<keyword evidence="3" id="KW-1185">Reference proteome</keyword>
<dbReference type="Proteomes" id="UP000831290">
    <property type="component" value="Chromosome"/>
</dbReference>
<dbReference type="KEGG" id="fbm:MQE35_15300"/>
<evidence type="ECO:0008006" key="4">
    <source>
        <dbReference type="Google" id="ProtNLM"/>
    </source>
</evidence>
<sequence length="432" mass="46940">MKTLTNSFINSLKFTSLTMTIILVLASGCSNDAETSLTDDSAQSKNLSVVTPTPVAGGLVQISGDVGNKSDNVQVLVNEEKAEIISFNANKNMTFKLPEDCKSGNLAVTINNEKISLGYLDIIQNLILPIYWVETLMGGSKITKGTRSFSGTVMKETVVTSDNYIVSVANSFLTGQLYYAESVIDTVTFQTSSKIVKLDFSSGNADTILETPGNINAIAVSTLTGKLFFAETDSSSFMTSIKQTNLNGNNTTLVVDREIGSFVSELEYNFLRNKLYFVENSNRIVGVSLDDKVASVIYDDTNFRSVGGLSVDILGNDLYVADLGTPLTQSDVILQGNADGTMPLTPLVTQVPDDPLNPVYNVRAMDYDLIFDYLYWYNSSGSLEPNGSIYRTKVNTVVPELVFDEITLGNSMDVSGKEKNGKSNKENFSLSL</sequence>
<gene>
    <name evidence="2" type="ORF">MQE35_15300</name>
</gene>
<dbReference type="SUPFAM" id="SSF63825">
    <property type="entry name" value="YWTD domain"/>
    <property type="match status" value="1"/>
</dbReference>
<name>A0A9E7D1H1_9FLAO</name>